<evidence type="ECO:0000313" key="3">
    <source>
        <dbReference type="Proteomes" id="UP000283509"/>
    </source>
</evidence>
<dbReference type="AlphaFoldDB" id="A0A3R7M205"/>
<dbReference type="InterPro" id="IPR008042">
    <property type="entry name" value="Retrotrans_Pao"/>
</dbReference>
<dbReference type="PANTHER" id="PTHR47331:SF1">
    <property type="entry name" value="GAG-LIKE PROTEIN"/>
    <property type="match status" value="1"/>
</dbReference>
<dbReference type="Gene3D" id="3.10.10.10">
    <property type="entry name" value="HIV Type 1 Reverse Transcriptase, subunit A, domain 1"/>
    <property type="match status" value="1"/>
</dbReference>
<evidence type="ECO:0000259" key="1">
    <source>
        <dbReference type="Pfam" id="PF00078"/>
    </source>
</evidence>
<sequence>MRTENGDFKCDELVSLSIGSVDEEEDLMLDDVYVTGKLSVTTDHMMPVRWVSQWSHLSDIKLSRLPPQYKDVELIIGLNSFLCRHILSQRHGQENEPSAYLTRFGWVAFGPTGLKNSIQIRHVHHIQPTDNLRECLQEHFNKDFWEKEIHSRHEDSVEDKLFTVKVSESIRQESGKYILNLPFRNKFRLPNNRKMAIHRLIGLKKKLENDDAYRQSYVSSVENYISKGYAELVPTTLLDRDDGRVWYMPHHAVHHPTKPKLRVVYDLKAKFQGISLNDHLLQGPDLTNALIGVILRFRQGQYAVTADIEEMFHQVKVPPEDRDVLRFLWWPGGDTSRAPVEYRMSVHVFGAKSSPSCVNFALRRTAEEHGSQYGNEVIEVIRRNFYVDNLLIASDDKESMKQLVKDLIDLCAAGGWRLNQWTSNNKNILATIPETERDISVASLDLSKDELPMERTLGMHWSMENDYFTYKINPNDKPLTRRGVLSVVASIYDPLGMVAPFTLPAKLLLQDMCRQQLGWDEEMETAEVTQWKAWLNQLPKLINFKVPRSFIPMSFGTVRSCQLHHFADASQVGYGIASYLRLESATGEVYCTLVMGRSRVAPLKRMTIPRLELTAATVAARMDQKLRSELDLRLEKSVFWTDSTSVLKYLFNEKARYQTFVANRVNLIRELSLVAYSRSRALSMQSHTNPVNELGFTD</sequence>
<dbReference type="Gene3D" id="3.30.70.270">
    <property type="match status" value="1"/>
</dbReference>
<comment type="caution">
    <text evidence="2">The sequence shown here is derived from an EMBL/GenBank/DDBJ whole genome shotgun (WGS) entry which is preliminary data.</text>
</comment>
<dbReference type="GO" id="GO:0071897">
    <property type="term" value="P:DNA biosynthetic process"/>
    <property type="evidence" value="ECO:0007669"/>
    <property type="project" value="UniProtKB-ARBA"/>
</dbReference>
<protein>
    <recommendedName>
        <fullName evidence="1">Reverse transcriptase domain-containing protein</fullName>
    </recommendedName>
</protein>
<name>A0A3R7M205_PENVA</name>
<accession>A0A3R7M205</accession>
<dbReference type="SUPFAM" id="SSF56672">
    <property type="entry name" value="DNA/RNA polymerases"/>
    <property type="match status" value="1"/>
</dbReference>
<dbReference type="OrthoDB" id="6380131at2759"/>
<dbReference type="EMBL" id="QCYY01002545">
    <property type="protein sequence ID" value="ROT69616.1"/>
    <property type="molecule type" value="Genomic_DNA"/>
</dbReference>
<dbReference type="Pfam" id="PF05380">
    <property type="entry name" value="Peptidase_A17"/>
    <property type="match status" value="1"/>
</dbReference>
<dbReference type="Pfam" id="PF00078">
    <property type="entry name" value="RVT_1"/>
    <property type="match status" value="1"/>
</dbReference>
<dbReference type="CDD" id="cd01644">
    <property type="entry name" value="RT_pepA17"/>
    <property type="match status" value="1"/>
</dbReference>
<keyword evidence="3" id="KW-1185">Reference proteome</keyword>
<gene>
    <name evidence="2" type="ORF">C7M84_012178</name>
</gene>
<dbReference type="InterPro" id="IPR043502">
    <property type="entry name" value="DNA/RNA_pol_sf"/>
</dbReference>
<dbReference type="Proteomes" id="UP000283509">
    <property type="component" value="Unassembled WGS sequence"/>
</dbReference>
<feature type="domain" description="Reverse transcriptase" evidence="1">
    <location>
        <begin position="297"/>
        <end position="419"/>
    </location>
</feature>
<evidence type="ECO:0000313" key="2">
    <source>
        <dbReference type="EMBL" id="ROT69616.1"/>
    </source>
</evidence>
<dbReference type="InterPro" id="IPR043128">
    <property type="entry name" value="Rev_trsase/Diguanyl_cyclase"/>
</dbReference>
<proteinExistence type="predicted"/>
<dbReference type="InterPro" id="IPR000477">
    <property type="entry name" value="RT_dom"/>
</dbReference>
<reference evidence="2 3" key="1">
    <citation type="submission" date="2018-04" db="EMBL/GenBank/DDBJ databases">
        <authorList>
            <person name="Zhang X."/>
            <person name="Yuan J."/>
            <person name="Li F."/>
            <person name="Xiang J."/>
        </authorList>
    </citation>
    <scope>NUCLEOTIDE SEQUENCE [LARGE SCALE GENOMIC DNA]</scope>
    <source>
        <tissue evidence="2">Muscle</tissue>
    </source>
</reference>
<dbReference type="PANTHER" id="PTHR47331">
    <property type="entry name" value="PHD-TYPE DOMAIN-CONTAINING PROTEIN"/>
    <property type="match status" value="1"/>
</dbReference>
<reference evidence="2 3" key="2">
    <citation type="submission" date="2019-01" db="EMBL/GenBank/DDBJ databases">
        <title>The decoding of complex shrimp genome reveals the adaptation for benthos swimmer, frequently molting mechanism and breeding impact on genome.</title>
        <authorList>
            <person name="Sun Y."/>
            <person name="Gao Y."/>
            <person name="Yu Y."/>
        </authorList>
    </citation>
    <scope>NUCLEOTIDE SEQUENCE [LARGE SCALE GENOMIC DNA]</scope>
    <source>
        <tissue evidence="2">Muscle</tissue>
    </source>
</reference>
<organism evidence="2 3">
    <name type="scientific">Penaeus vannamei</name>
    <name type="common">Whiteleg shrimp</name>
    <name type="synonym">Litopenaeus vannamei</name>
    <dbReference type="NCBI Taxonomy" id="6689"/>
    <lineage>
        <taxon>Eukaryota</taxon>
        <taxon>Metazoa</taxon>
        <taxon>Ecdysozoa</taxon>
        <taxon>Arthropoda</taxon>
        <taxon>Crustacea</taxon>
        <taxon>Multicrustacea</taxon>
        <taxon>Malacostraca</taxon>
        <taxon>Eumalacostraca</taxon>
        <taxon>Eucarida</taxon>
        <taxon>Decapoda</taxon>
        <taxon>Dendrobranchiata</taxon>
        <taxon>Penaeoidea</taxon>
        <taxon>Penaeidae</taxon>
        <taxon>Penaeus</taxon>
    </lineage>
</organism>